<gene>
    <name evidence="2" type="ORF">EZS28_022878</name>
</gene>
<keyword evidence="1" id="KW-0472">Membrane</keyword>
<proteinExistence type="predicted"/>
<accession>A0A5J4VGP0</accession>
<protein>
    <submittedName>
        <fullName evidence="2">Uncharacterized protein</fullName>
    </submittedName>
</protein>
<dbReference type="Proteomes" id="UP000324800">
    <property type="component" value="Unassembled WGS sequence"/>
</dbReference>
<sequence length="101" mass="11491">MGPFQNLRLLLKTHIEKYMIGIIIVFVFLLAQLTTTRLINEERMDISENIISLRLHELAALNDPKAMKSTFKGYKTVSNDVYIGNDIVEDGSCVCGNENMR</sequence>
<name>A0A5J4VGP0_9EUKA</name>
<reference evidence="2 3" key="1">
    <citation type="submission" date="2019-03" db="EMBL/GenBank/DDBJ databases">
        <title>Single cell metagenomics reveals metabolic interactions within the superorganism composed of flagellate Streblomastix strix and complex community of Bacteroidetes bacteria on its surface.</title>
        <authorList>
            <person name="Treitli S.C."/>
            <person name="Kolisko M."/>
            <person name="Husnik F."/>
            <person name="Keeling P."/>
            <person name="Hampl V."/>
        </authorList>
    </citation>
    <scope>NUCLEOTIDE SEQUENCE [LARGE SCALE GENOMIC DNA]</scope>
    <source>
        <strain evidence="2">ST1C</strain>
    </source>
</reference>
<dbReference type="EMBL" id="SNRW01007233">
    <property type="protein sequence ID" value="KAA6381594.1"/>
    <property type="molecule type" value="Genomic_DNA"/>
</dbReference>
<keyword evidence="1" id="KW-1133">Transmembrane helix</keyword>
<keyword evidence="1" id="KW-0812">Transmembrane</keyword>
<evidence type="ECO:0000313" key="2">
    <source>
        <dbReference type="EMBL" id="KAA6381594.1"/>
    </source>
</evidence>
<evidence type="ECO:0000313" key="3">
    <source>
        <dbReference type="Proteomes" id="UP000324800"/>
    </source>
</evidence>
<dbReference type="AlphaFoldDB" id="A0A5J4VGP0"/>
<evidence type="ECO:0000256" key="1">
    <source>
        <dbReference type="SAM" id="Phobius"/>
    </source>
</evidence>
<comment type="caution">
    <text evidence="2">The sequence shown here is derived from an EMBL/GenBank/DDBJ whole genome shotgun (WGS) entry which is preliminary data.</text>
</comment>
<organism evidence="2 3">
    <name type="scientific">Streblomastix strix</name>
    <dbReference type="NCBI Taxonomy" id="222440"/>
    <lineage>
        <taxon>Eukaryota</taxon>
        <taxon>Metamonada</taxon>
        <taxon>Preaxostyla</taxon>
        <taxon>Oxymonadida</taxon>
        <taxon>Streblomastigidae</taxon>
        <taxon>Streblomastix</taxon>
    </lineage>
</organism>
<feature type="transmembrane region" description="Helical" evidence="1">
    <location>
        <begin position="20"/>
        <end position="39"/>
    </location>
</feature>